<dbReference type="EMBL" id="JAELUQ010000012">
    <property type="protein sequence ID" value="KAG7404669.1"/>
    <property type="molecule type" value="Genomic_DNA"/>
</dbReference>
<evidence type="ECO:0000313" key="3">
    <source>
        <dbReference type="Proteomes" id="UP000694050"/>
    </source>
</evidence>
<evidence type="ECO:0000256" key="1">
    <source>
        <dbReference type="SAM" id="MobiDB-lite"/>
    </source>
</evidence>
<name>A0A8J5NI17_FUSOX</name>
<sequence length="146" mass="16465">MYHIPSSDRSNLLAPYTQDSRLPTTTSKSIKPKDGTQNLDTTRKRSPSRRPSRSLNYRESFHRRSIYHQSPGYHTLQLTLGKNLHLHLGRCWQDSHFTASDLGTTPFGNASYSTPSRYCSDKLQASSATIMLTKLSNCDTDGTNLD</sequence>
<protein>
    <submittedName>
        <fullName evidence="2">Uncharacterized protein</fullName>
    </submittedName>
</protein>
<reference evidence="2" key="1">
    <citation type="submission" date="2021-04" db="EMBL/GenBank/DDBJ databases">
        <title>First draft genome resource for Brassicaceae pathogens Fusarium oxysporum f. sp. raphani and Fusarium oxysporum f. sp. rapae.</title>
        <authorList>
            <person name="Asai S."/>
        </authorList>
    </citation>
    <scope>NUCLEOTIDE SEQUENCE</scope>
    <source>
        <strain evidence="2">Tf1208</strain>
    </source>
</reference>
<evidence type="ECO:0000313" key="2">
    <source>
        <dbReference type="EMBL" id="KAG7404669.1"/>
    </source>
</evidence>
<dbReference type="AlphaFoldDB" id="A0A8J5NI17"/>
<gene>
    <name evidence="2" type="ORF">Forpe1208_v014718</name>
</gene>
<proteinExistence type="predicted"/>
<feature type="compositionally biased region" description="Polar residues" evidence="1">
    <location>
        <begin position="17"/>
        <end position="40"/>
    </location>
</feature>
<feature type="region of interest" description="Disordered" evidence="1">
    <location>
        <begin position="1"/>
        <end position="59"/>
    </location>
</feature>
<dbReference type="Proteomes" id="UP000694050">
    <property type="component" value="Unassembled WGS sequence"/>
</dbReference>
<accession>A0A8J5NI17</accession>
<organism evidence="2 3">
    <name type="scientific">Fusarium oxysporum f. sp. rapae</name>
    <dbReference type="NCBI Taxonomy" id="485398"/>
    <lineage>
        <taxon>Eukaryota</taxon>
        <taxon>Fungi</taxon>
        <taxon>Dikarya</taxon>
        <taxon>Ascomycota</taxon>
        <taxon>Pezizomycotina</taxon>
        <taxon>Sordariomycetes</taxon>
        <taxon>Hypocreomycetidae</taxon>
        <taxon>Hypocreales</taxon>
        <taxon>Nectriaceae</taxon>
        <taxon>Fusarium</taxon>
        <taxon>Fusarium oxysporum species complex</taxon>
    </lineage>
</organism>
<comment type="caution">
    <text evidence="2">The sequence shown here is derived from an EMBL/GenBank/DDBJ whole genome shotgun (WGS) entry which is preliminary data.</text>
</comment>